<dbReference type="AlphaFoldDB" id="A0A2T6AUL5"/>
<dbReference type="InterPro" id="IPR024775">
    <property type="entry name" value="DinB-like"/>
</dbReference>
<reference evidence="2 3" key="1">
    <citation type="submission" date="2018-04" db="EMBL/GenBank/DDBJ databases">
        <title>Genomic Encyclopedia of Archaeal and Bacterial Type Strains, Phase II (KMG-II): from individual species to whole genera.</title>
        <authorList>
            <person name="Goeker M."/>
        </authorList>
    </citation>
    <scope>NUCLEOTIDE SEQUENCE [LARGE SCALE GENOMIC DNA]</scope>
    <source>
        <strain evidence="2 3">DSM 45787</strain>
    </source>
</reference>
<gene>
    <name evidence="2" type="ORF">C8P63_1517</name>
</gene>
<evidence type="ECO:0000313" key="3">
    <source>
        <dbReference type="Proteomes" id="UP000244240"/>
    </source>
</evidence>
<comment type="caution">
    <text evidence="2">The sequence shown here is derived from an EMBL/GenBank/DDBJ whole genome shotgun (WGS) entry which is preliminary data.</text>
</comment>
<dbReference type="RefSeq" id="WP_170109764.1">
    <property type="nucleotide sequence ID" value="NZ_QBKR01000051.1"/>
</dbReference>
<name>A0A2T6AUL5_9BACL</name>
<accession>A0A2T6AUL5</accession>
<dbReference type="InterPro" id="IPR034660">
    <property type="entry name" value="DinB/YfiT-like"/>
</dbReference>
<dbReference type="Pfam" id="PF12867">
    <property type="entry name" value="DinB_2"/>
    <property type="match status" value="1"/>
</dbReference>
<keyword evidence="3" id="KW-1185">Reference proteome</keyword>
<dbReference type="EMBL" id="QBKR01000051">
    <property type="protein sequence ID" value="PTX47510.1"/>
    <property type="molecule type" value="Genomic_DNA"/>
</dbReference>
<evidence type="ECO:0000259" key="1">
    <source>
        <dbReference type="Pfam" id="PF12867"/>
    </source>
</evidence>
<dbReference type="Proteomes" id="UP000244240">
    <property type="component" value="Unassembled WGS sequence"/>
</dbReference>
<feature type="domain" description="DinB-like" evidence="1">
    <location>
        <begin position="26"/>
        <end position="148"/>
    </location>
</feature>
<dbReference type="Gene3D" id="1.20.120.450">
    <property type="entry name" value="dinb family like domain"/>
    <property type="match status" value="1"/>
</dbReference>
<evidence type="ECO:0000313" key="2">
    <source>
        <dbReference type="EMBL" id="PTX47510.1"/>
    </source>
</evidence>
<organism evidence="2 3">
    <name type="scientific">Melghirimyces profundicolus</name>
    <dbReference type="NCBI Taxonomy" id="1242148"/>
    <lineage>
        <taxon>Bacteria</taxon>
        <taxon>Bacillati</taxon>
        <taxon>Bacillota</taxon>
        <taxon>Bacilli</taxon>
        <taxon>Bacillales</taxon>
        <taxon>Thermoactinomycetaceae</taxon>
        <taxon>Melghirimyces</taxon>
    </lineage>
</organism>
<proteinExistence type="predicted"/>
<dbReference type="SUPFAM" id="SSF109854">
    <property type="entry name" value="DinB/YfiT-like putative metalloenzymes"/>
    <property type="match status" value="1"/>
</dbReference>
<protein>
    <submittedName>
        <fullName evidence="2">DinB family protein</fullName>
    </submittedName>
</protein>
<sequence>MKGKKELLLDQLAACRDDPSWFPPLSRALKGLTAEEALWREDESMKTIWQIVHHLTFWNERWLSRFMGEPTSGAVDNNWTFEVKEVSGEDWQNAVTRLETSLADWQTALSKCADFKLYEPIPDYPEEAPWWGAVSNLCTHHAFHIGQIVRIRQRQGSW</sequence>